<evidence type="ECO:0000256" key="3">
    <source>
        <dbReference type="PROSITE-ProRule" id="PRU10141"/>
    </source>
</evidence>
<name>A0A813FL05_POLGL</name>
<keyword evidence="1 3" id="KW-0547">Nucleotide-binding</keyword>
<organism evidence="7 8">
    <name type="scientific">Polarella glacialis</name>
    <name type="common">Dinoflagellate</name>
    <dbReference type="NCBI Taxonomy" id="89957"/>
    <lineage>
        <taxon>Eukaryota</taxon>
        <taxon>Sar</taxon>
        <taxon>Alveolata</taxon>
        <taxon>Dinophyceae</taxon>
        <taxon>Suessiales</taxon>
        <taxon>Suessiaceae</taxon>
        <taxon>Polarella</taxon>
    </lineage>
</organism>
<evidence type="ECO:0000259" key="6">
    <source>
        <dbReference type="PROSITE" id="PS50011"/>
    </source>
</evidence>
<evidence type="ECO:0000256" key="5">
    <source>
        <dbReference type="SAM" id="Phobius"/>
    </source>
</evidence>
<reference evidence="7" key="1">
    <citation type="submission" date="2021-02" db="EMBL/GenBank/DDBJ databases">
        <authorList>
            <person name="Dougan E. K."/>
            <person name="Rhodes N."/>
            <person name="Thang M."/>
            <person name="Chan C."/>
        </authorList>
    </citation>
    <scope>NUCLEOTIDE SEQUENCE</scope>
</reference>
<dbReference type="AlphaFoldDB" id="A0A813FL05"/>
<feature type="transmembrane region" description="Helical" evidence="5">
    <location>
        <begin position="86"/>
        <end position="107"/>
    </location>
</feature>
<dbReference type="EMBL" id="CAJNNV010025366">
    <property type="protein sequence ID" value="CAE8614113.1"/>
    <property type="molecule type" value="Genomic_DNA"/>
</dbReference>
<keyword evidence="2 3" id="KW-0067">ATP-binding</keyword>
<sequence>MSETADADDDLPSSSTQQERGAVRNQTSATKTVSVADFDVLDHINMFPAGRCGKVTGCIPVGFKDKDLEEAFTNHQRGKLRRMIRWRARLVLVYFVVDFTNEIYSTYDLVQLPLLQCIDLWSYILTILQVALLAFVPRRCIVKFFNAILLNLLIIMLATHRYRIAVFTGREAELEVWYETMTWTELHSDTLTVGYMSMLLIGWCASPIPCTSLAFIPVFFPAVYQLFTLTLPEEEFEGGAIRRCTVSALLCIVSSMIFVSRVSMEMHERLEFLQTQSLQYSLTKEKVLRCTAEHEAEHGPFSSSALNGQEPLESESDPHAKTSDLRSVGGLSSIVFGRPDAQHEGNSLVQMQFDAMQQMGQQEQWLIAPEDIKCYSSGAIGDGGFGSVTRGRYQSTDVAIKIPMGLTVEDRLFDLGSEVRLLRNIRHPNVVAFYGACVIPSAREFVLVEQLIDGKSLFHVFKPGCRHPESSERLQVLRGVCSALAYLHSRSPAIVHGDLKPTNVMIEARGICFHPILIDFGLSRFQKVKGEIPGGSIGWQAPEAITEESKGPACSADMYSFGRLLYFVITAQRPSGGLKPHLIKQMARERRTPELQWPAEAVALQSEFRGLCEACSHTEPDRRPEAPAVLAMLQESLLVAEAGEIDSSNSSNSSSLGGMGGKFLEKFRESVIRQRRTSKEQREGKLCI</sequence>
<feature type="region of interest" description="Disordered" evidence="4">
    <location>
        <begin position="1"/>
        <end position="28"/>
    </location>
</feature>
<dbReference type="GO" id="GO:0005524">
    <property type="term" value="F:ATP binding"/>
    <property type="evidence" value="ECO:0007669"/>
    <property type="project" value="UniProtKB-UniRule"/>
</dbReference>
<dbReference type="PANTHER" id="PTHR44329">
    <property type="entry name" value="SERINE/THREONINE-PROTEIN KINASE TNNI3K-RELATED"/>
    <property type="match status" value="1"/>
</dbReference>
<dbReference type="PROSITE" id="PS00107">
    <property type="entry name" value="PROTEIN_KINASE_ATP"/>
    <property type="match status" value="1"/>
</dbReference>
<protein>
    <recommendedName>
        <fullName evidence="6">Protein kinase domain-containing protein</fullName>
    </recommendedName>
</protein>
<gene>
    <name evidence="7" type="ORF">PGLA1383_LOCUS31851</name>
</gene>
<feature type="compositionally biased region" description="Acidic residues" evidence="4">
    <location>
        <begin position="1"/>
        <end position="11"/>
    </location>
</feature>
<keyword evidence="5" id="KW-1133">Transmembrane helix</keyword>
<keyword evidence="5" id="KW-0812">Transmembrane</keyword>
<evidence type="ECO:0000256" key="4">
    <source>
        <dbReference type="SAM" id="MobiDB-lite"/>
    </source>
</evidence>
<keyword evidence="5" id="KW-0472">Membrane</keyword>
<dbReference type="SUPFAM" id="SSF56112">
    <property type="entry name" value="Protein kinase-like (PK-like)"/>
    <property type="match status" value="1"/>
</dbReference>
<proteinExistence type="predicted"/>
<dbReference type="Gene3D" id="1.10.510.10">
    <property type="entry name" value="Transferase(Phosphotransferase) domain 1"/>
    <property type="match status" value="1"/>
</dbReference>
<evidence type="ECO:0000313" key="7">
    <source>
        <dbReference type="EMBL" id="CAE8614113.1"/>
    </source>
</evidence>
<dbReference type="InterPro" id="IPR011009">
    <property type="entry name" value="Kinase-like_dom_sf"/>
</dbReference>
<dbReference type="SMART" id="SM00220">
    <property type="entry name" value="S_TKc"/>
    <property type="match status" value="1"/>
</dbReference>
<accession>A0A813FL05</accession>
<dbReference type="Pfam" id="PF00069">
    <property type="entry name" value="Pkinase"/>
    <property type="match status" value="1"/>
</dbReference>
<dbReference type="PROSITE" id="PS50011">
    <property type="entry name" value="PROTEIN_KINASE_DOM"/>
    <property type="match status" value="1"/>
</dbReference>
<feature type="transmembrane region" description="Helical" evidence="5">
    <location>
        <begin position="113"/>
        <end position="136"/>
    </location>
</feature>
<dbReference type="InterPro" id="IPR000719">
    <property type="entry name" value="Prot_kinase_dom"/>
</dbReference>
<feature type="binding site" evidence="3">
    <location>
        <position position="401"/>
    </location>
    <ligand>
        <name>ATP</name>
        <dbReference type="ChEBI" id="CHEBI:30616"/>
    </ligand>
</feature>
<keyword evidence="8" id="KW-1185">Reference proteome</keyword>
<evidence type="ECO:0000256" key="2">
    <source>
        <dbReference type="ARBA" id="ARBA00022840"/>
    </source>
</evidence>
<dbReference type="GO" id="GO:0004674">
    <property type="term" value="F:protein serine/threonine kinase activity"/>
    <property type="evidence" value="ECO:0007669"/>
    <property type="project" value="TreeGrafter"/>
</dbReference>
<feature type="domain" description="Protein kinase" evidence="6">
    <location>
        <begin position="374"/>
        <end position="638"/>
    </location>
</feature>
<dbReference type="InterPro" id="IPR008271">
    <property type="entry name" value="Ser/Thr_kinase_AS"/>
</dbReference>
<dbReference type="Proteomes" id="UP000654075">
    <property type="component" value="Unassembled WGS sequence"/>
</dbReference>
<dbReference type="InterPro" id="IPR017441">
    <property type="entry name" value="Protein_kinase_ATP_BS"/>
</dbReference>
<feature type="compositionally biased region" description="Polar residues" evidence="4">
    <location>
        <begin position="12"/>
        <end position="28"/>
    </location>
</feature>
<dbReference type="OrthoDB" id="10252354at2759"/>
<dbReference type="InterPro" id="IPR051681">
    <property type="entry name" value="Ser/Thr_Kinases-Pseudokinases"/>
</dbReference>
<dbReference type="PROSITE" id="PS00108">
    <property type="entry name" value="PROTEIN_KINASE_ST"/>
    <property type="match status" value="1"/>
</dbReference>
<evidence type="ECO:0000313" key="8">
    <source>
        <dbReference type="Proteomes" id="UP000654075"/>
    </source>
</evidence>
<feature type="region of interest" description="Disordered" evidence="4">
    <location>
        <begin position="298"/>
        <end position="324"/>
    </location>
</feature>
<comment type="caution">
    <text evidence="7">The sequence shown here is derived from an EMBL/GenBank/DDBJ whole genome shotgun (WGS) entry which is preliminary data.</text>
</comment>
<evidence type="ECO:0000256" key="1">
    <source>
        <dbReference type="ARBA" id="ARBA00022741"/>
    </source>
</evidence>